<evidence type="ECO:0000313" key="1">
    <source>
        <dbReference type="EMBL" id="KJV68844.1"/>
    </source>
</evidence>
<name>A0A0F3NPK4_9RICK</name>
<protein>
    <submittedName>
        <fullName evidence="1">TRAP transporter solute receptor, TAXI family protein</fullName>
    </submittedName>
</protein>
<dbReference type="RefSeq" id="WP_045808683.1">
    <property type="nucleotide sequence ID" value="NZ_LANX01000001.1"/>
</dbReference>
<proteinExistence type="predicted"/>
<dbReference type="AlphaFoldDB" id="A0A0F3NPK4"/>
<dbReference type="STRING" id="1359163.NLO413_0211"/>
<dbReference type="Proteomes" id="UP000033562">
    <property type="component" value="Unassembled WGS sequence"/>
</dbReference>
<dbReference type="PATRIC" id="fig|1359163.3.peg.203"/>
<evidence type="ECO:0000313" key="2">
    <source>
        <dbReference type="Proteomes" id="UP000033562"/>
    </source>
</evidence>
<dbReference type="PANTHER" id="PTHR42941:SF1">
    <property type="entry name" value="SLL1037 PROTEIN"/>
    <property type="match status" value="1"/>
</dbReference>
<comment type="caution">
    <text evidence="1">The sequence shown here is derived from an EMBL/GenBank/DDBJ whole genome shotgun (WGS) entry which is preliminary data.</text>
</comment>
<gene>
    <name evidence="1" type="ORF">NLO413_0211</name>
</gene>
<organism evidence="1 2">
    <name type="scientific">Candidatus Neoehrlichia procyonis str. RAC413</name>
    <dbReference type="NCBI Taxonomy" id="1359163"/>
    <lineage>
        <taxon>Bacteria</taxon>
        <taxon>Pseudomonadati</taxon>
        <taxon>Pseudomonadota</taxon>
        <taxon>Alphaproteobacteria</taxon>
        <taxon>Rickettsiales</taxon>
        <taxon>Anaplasmataceae</taxon>
        <taxon>Candidatus Neoehrlichia</taxon>
    </lineage>
</organism>
<dbReference type="EMBL" id="LANX01000001">
    <property type="protein sequence ID" value="KJV68844.1"/>
    <property type="molecule type" value="Genomic_DNA"/>
</dbReference>
<dbReference type="CDD" id="cd13568">
    <property type="entry name" value="PBP2_TAXI_TRAP_like_3"/>
    <property type="match status" value="1"/>
</dbReference>
<accession>A0A0F3NPK4</accession>
<dbReference type="PANTHER" id="PTHR42941">
    <property type="entry name" value="SLL1037 PROTEIN"/>
    <property type="match status" value="1"/>
</dbReference>
<dbReference type="Gene3D" id="3.40.190.10">
    <property type="entry name" value="Periplasmic binding protein-like II"/>
    <property type="match status" value="2"/>
</dbReference>
<dbReference type="SUPFAM" id="SSF53850">
    <property type="entry name" value="Periplasmic binding protein-like II"/>
    <property type="match status" value="1"/>
</dbReference>
<keyword evidence="2" id="KW-1185">Reference proteome</keyword>
<dbReference type="InterPro" id="IPR011852">
    <property type="entry name" value="TRAP_TAXI"/>
</dbReference>
<keyword evidence="1" id="KW-0675">Receptor</keyword>
<dbReference type="Pfam" id="PF16868">
    <property type="entry name" value="NMT1_3"/>
    <property type="match status" value="1"/>
</dbReference>
<reference evidence="1 2" key="1">
    <citation type="submission" date="2015-02" db="EMBL/GenBank/DDBJ databases">
        <title>Genome Sequencing of Rickettsiales.</title>
        <authorList>
            <person name="Daugherty S.C."/>
            <person name="Su Q."/>
            <person name="Abolude K."/>
            <person name="Beier-Sexton M."/>
            <person name="Carlyon J.A."/>
            <person name="Carter R."/>
            <person name="Day N.P."/>
            <person name="Dumler S.J."/>
            <person name="Dyachenko V."/>
            <person name="Godinez A."/>
            <person name="Kurtti T.J."/>
            <person name="Lichay M."/>
            <person name="Mullins K.E."/>
            <person name="Ott S."/>
            <person name="Pappas-Brown V."/>
            <person name="Paris D.H."/>
            <person name="Patel P."/>
            <person name="Richards A.L."/>
            <person name="Sadzewicz L."/>
            <person name="Sears K."/>
            <person name="Seidman D."/>
            <person name="Sengamalay N."/>
            <person name="Stenos J."/>
            <person name="Tallon L.J."/>
            <person name="Vincent G."/>
            <person name="Fraser C.M."/>
            <person name="Munderloh U."/>
            <person name="Dunning-Hotopp J.C."/>
        </authorList>
    </citation>
    <scope>NUCLEOTIDE SEQUENCE [LARGE SCALE GENOMIC DNA]</scope>
    <source>
        <strain evidence="1 2">RAC413</strain>
    </source>
</reference>
<dbReference type="NCBIfam" id="TIGR02122">
    <property type="entry name" value="TRAP_TAXI"/>
    <property type="match status" value="1"/>
</dbReference>
<sequence length="321" mass="35645">MKKFIIILVIFLSFKANAVDLKKEFVLIGTGSMTGVYYPVGSNVCKFASYSNKQSLKKIICSISSTTGSIYNLNSMRMNNMDVGIVQSDLEYYAYNGLNLYKKMPPMKNLRLLASLHREYFTLVTRRDSGIHSVNDIKGKKVNIGAPGSGIKVMMLKLFKEKGWSKKDFSVISELKASEQVQALCDGKVDVIADLVGHPNAAMQEAVVTCDAIFIPLDDELISKFNVKYPYYQKSIISGAIYKNDPQDIQTLAVRASLLATTNLSDDIAYLIVKYIALHLSDFQRLSGALKNLTISDLSQSSSAPIHKGAEKYYKEIGILK</sequence>
<dbReference type="OrthoDB" id="9776669at2"/>